<evidence type="ECO:0000256" key="2">
    <source>
        <dbReference type="ARBA" id="ARBA00022679"/>
    </source>
</evidence>
<dbReference type="Gene3D" id="3.40.50.2000">
    <property type="entry name" value="Glycogen Phosphorylase B"/>
    <property type="match status" value="2"/>
</dbReference>
<evidence type="ECO:0000313" key="4">
    <source>
        <dbReference type="EMBL" id="RZS86813.1"/>
    </source>
</evidence>
<protein>
    <submittedName>
        <fullName evidence="4">Glycosyltransferase involved in cell wall biosynthesis</fullName>
    </submittedName>
</protein>
<dbReference type="InterPro" id="IPR028098">
    <property type="entry name" value="Glyco_trans_4-like_N"/>
</dbReference>
<dbReference type="AlphaFoldDB" id="A0A4Q7NNS0"/>
<evidence type="ECO:0000259" key="3">
    <source>
        <dbReference type="Pfam" id="PF13439"/>
    </source>
</evidence>
<keyword evidence="1" id="KW-0328">Glycosyltransferase</keyword>
<sequence length="365" mass="38236">MKVLLYTASRGRGGAEISLANLAAALDPGLDVAVAGVEPDLVDWVAGHRPGTPVHVVEPEAGPRAVRAHAALLRRTAPELLHVNLAVPWAAGAALAAAALAPRLRTAAVQQLPLRTTSLPQWAATRARLLRVDVHVAVGEGSARRVEDFYALGRRSVVSVPNGVPDLGPVAAREPGERLVVGSLGRLDGQKAYDVLVRALAQVDGVEVEVVGDGTERAALLRLARELGVGDRLRLPGWSDSAREALARFDVFCLPSRVEGFPLSIGEAMLAGLPVVATPVGAVAEAVADGRTGLLVPVDDPAALAGALRRLRDDADERARMGAAGRAAATAALTADVMARSYERLWADAVRAPRTPRLRVPRPRA</sequence>
<dbReference type="Proteomes" id="UP000293638">
    <property type="component" value="Unassembled WGS sequence"/>
</dbReference>
<dbReference type="OrthoDB" id="477186at2"/>
<keyword evidence="5" id="KW-1185">Reference proteome</keyword>
<gene>
    <name evidence="4" type="ORF">EV189_2229</name>
</gene>
<proteinExistence type="predicted"/>
<comment type="caution">
    <text evidence="4">The sequence shown here is derived from an EMBL/GenBank/DDBJ whole genome shotgun (WGS) entry which is preliminary data.</text>
</comment>
<reference evidence="4 5" key="1">
    <citation type="submission" date="2019-02" db="EMBL/GenBank/DDBJ databases">
        <title>Genomic Encyclopedia of Type Strains, Phase IV (KMG-IV): sequencing the most valuable type-strain genomes for metagenomic binning, comparative biology and taxonomic classification.</title>
        <authorList>
            <person name="Goeker M."/>
        </authorList>
    </citation>
    <scope>NUCLEOTIDE SEQUENCE [LARGE SCALE GENOMIC DNA]</scope>
    <source>
        <strain evidence="4 5">DSM 45622</strain>
    </source>
</reference>
<dbReference type="Pfam" id="PF13692">
    <property type="entry name" value="Glyco_trans_1_4"/>
    <property type="match status" value="1"/>
</dbReference>
<accession>A0A4Q7NNS0</accession>
<evidence type="ECO:0000256" key="1">
    <source>
        <dbReference type="ARBA" id="ARBA00022676"/>
    </source>
</evidence>
<evidence type="ECO:0000313" key="5">
    <source>
        <dbReference type="Proteomes" id="UP000293638"/>
    </source>
</evidence>
<dbReference type="PANTHER" id="PTHR12526:SF510">
    <property type="entry name" value="D-INOSITOL 3-PHOSPHATE GLYCOSYLTRANSFERASE"/>
    <property type="match status" value="1"/>
</dbReference>
<dbReference type="GO" id="GO:0016757">
    <property type="term" value="F:glycosyltransferase activity"/>
    <property type="evidence" value="ECO:0007669"/>
    <property type="project" value="UniProtKB-KW"/>
</dbReference>
<keyword evidence="2 4" id="KW-0808">Transferase</keyword>
<name>A0A4Q7NNS0_9ACTN</name>
<organism evidence="4 5">
    <name type="scientific">Motilibacter rhizosphaerae</name>
    <dbReference type="NCBI Taxonomy" id="598652"/>
    <lineage>
        <taxon>Bacteria</taxon>
        <taxon>Bacillati</taxon>
        <taxon>Actinomycetota</taxon>
        <taxon>Actinomycetes</taxon>
        <taxon>Motilibacterales</taxon>
        <taxon>Motilibacteraceae</taxon>
        <taxon>Motilibacter</taxon>
    </lineage>
</organism>
<dbReference type="Pfam" id="PF13439">
    <property type="entry name" value="Glyco_transf_4"/>
    <property type="match status" value="1"/>
</dbReference>
<dbReference type="CDD" id="cd03811">
    <property type="entry name" value="GT4_GT28_WabH-like"/>
    <property type="match status" value="1"/>
</dbReference>
<feature type="domain" description="Glycosyltransferase subfamily 4-like N-terminal" evidence="3">
    <location>
        <begin position="13"/>
        <end position="164"/>
    </location>
</feature>
<dbReference type="EMBL" id="SGXD01000003">
    <property type="protein sequence ID" value="RZS86813.1"/>
    <property type="molecule type" value="Genomic_DNA"/>
</dbReference>
<dbReference type="RefSeq" id="WP_130493032.1">
    <property type="nucleotide sequence ID" value="NZ_SGXD01000003.1"/>
</dbReference>
<dbReference type="PANTHER" id="PTHR12526">
    <property type="entry name" value="GLYCOSYLTRANSFERASE"/>
    <property type="match status" value="1"/>
</dbReference>
<dbReference type="SUPFAM" id="SSF53756">
    <property type="entry name" value="UDP-Glycosyltransferase/glycogen phosphorylase"/>
    <property type="match status" value="1"/>
</dbReference>